<dbReference type="CDD" id="cd00431">
    <property type="entry name" value="cysteine_hydrolases"/>
    <property type="match status" value="1"/>
</dbReference>
<proteinExistence type="predicted"/>
<accession>A0A1N6X5B9</accession>
<dbReference type="PANTHER" id="PTHR43540">
    <property type="entry name" value="PEROXYUREIDOACRYLATE/UREIDOACRYLATE AMIDOHYDROLASE-RELATED"/>
    <property type="match status" value="1"/>
</dbReference>
<evidence type="ECO:0000313" key="4">
    <source>
        <dbReference type="Proteomes" id="UP000323956"/>
    </source>
</evidence>
<dbReference type="PANTHER" id="PTHR43540:SF6">
    <property type="entry name" value="ISOCHORISMATASE-LIKE DOMAIN-CONTAINING PROTEIN"/>
    <property type="match status" value="1"/>
</dbReference>
<dbReference type="InterPro" id="IPR050272">
    <property type="entry name" value="Isochorismatase-like_hydrls"/>
</dbReference>
<gene>
    <name evidence="3" type="ORF">SAMN05421641_11946</name>
</gene>
<feature type="domain" description="Isochorismatase-like" evidence="2">
    <location>
        <begin position="14"/>
        <end position="191"/>
    </location>
</feature>
<dbReference type="InterPro" id="IPR000868">
    <property type="entry name" value="Isochorismatase-like_dom"/>
</dbReference>
<dbReference type="GO" id="GO:0016787">
    <property type="term" value="F:hydrolase activity"/>
    <property type="evidence" value="ECO:0007669"/>
    <property type="project" value="UniProtKB-KW"/>
</dbReference>
<dbReference type="AlphaFoldDB" id="A0A1N6X5B9"/>
<reference evidence="3 4" key="1">
    <citation type="submission" date="2017-01" db="EMBL/GenBank/DDBJ databases">
        <authorList>
            <person name="Varghese N."/>
            <person name="Submissions S."/>
        </authorList>
    </citation>
    <scope>NUCLEOTIDE SEQUENCE [LARGE SCALE GENOMIC DNA]</scope>
    <source>
        <strain evidence="3 4">ATCC 700171</strain>
    </source>
</reference>
<sequence>MAQTLRFGPLGRDTLHLCIDMQRLFGPGSVWAVPWIEQVRPMVATLVAARPDRTLFTRFIPPPRLDAAAGTWMRYYAQWPQMLRERLDGEWLELLPELARHVPPAKVIDKAVYSPWHDGSLHRLLRGAGVTTLVVTGGETDVCVLATVLGAVDLGYRVVLVSDAICSSTDRGHDSAMTLYRERFSQQIETAPLAEILEAWPAG</sequence>
<dbReference type="OrthoDB" id="8477867at2"/>
<keyword evidence="1" id="KW-0378">Hydrolase</keyword>
<dbReference type="Pfam" id="PF00857">
    <property type="entry name" value="Isochorismatase"/>
    <property type="match status" value="1"/>
</dbReference>
<dbReference type="InterPro" id="IPR036380">
    <property type="entry name" value="Isochorismatase-like_sf"/>
</dbReference>
<dbReference type="Proteomes" id="UP000323956">
    <property type="component" value="Unassembled WGS sequence"/>
</dbReference>
<evidence type="ECO:0000259" key="2">
    <source>
        <dbReference type="Pfam" id="PF00857"/>
    </source>
</evidence>
<evidence type="ECO:0000313" key="3">
    <source>
        <dbReference type="EMBL" id="SIQ97487.1"/>
    </source>
</evidence>
<protein>
    <submittedName>
        <fullName evidence="3">Nicotinamidase-related amidase</fullName>
    </submittedName>
</protein>
<dbReference type="Gene3D" id="3.40.50.850">
    <property type="entry name" value="Isochorismatase-like"/>
    <property type="match status" value="1"/>
</dbReference>
<name>A0A1N6X5B9_9RHOB</name>
<dbReference type="SUPFAM" id="SSF52499">
    <property type="entry name" value="Isochorismatase-like hydrolases"/>
    <property type="match status" value="1"/>
</dbReference>
<organism evidence="3 4">
    <name type="scientific">Paracoccus thiocyanatus</name>
    <dbReference type="NCBI Taxonomy" id="34006"/>
    <lineage>
        <taxon>Bacteria</taxon>
        <taxon>Pseudomonadati</taxon>
        <taxon>Pseudomonadota</taxon>
        <taxon>Alphaproteobacteria</taxon>
        <taxon>Rhodobacterales</taxon>
        <taxon>Paracoccaceae</taxon>
        <taxon>Paracoccus</taxon>
    </lineage>
</organism>
<dbReference type="RefSeq" id="WP_149766300.1">
    <property type="nucleotide sequence ID" value="NZ_FTMK01000019.1"/>
</dbReference>
<evidence type="ECO:0000256" key="1">
    <source>
        <dbReference type="ARBA" id="ARBA00022801"/>
    </source>
</evidence>
<dbReference type="EMBL" id="FTMK01000019">
    <property type="protein sequence ID" value="SIQ97487.1"/>
    <property type="molecule type" value="Genomic_DNA"/>
</dbReference>